<dbReference type="RefSeq" id="WP_344645713.1">
    <property type="nucleotide sequence ID" value="NZ_BAAASS010000019.1"/>
</dbReference>
<accession>A0ABW0D3W1</accession>
<organism evidence="2 3">
    <name type="scientific">Streptomyces fimbriatus</name>
    <dbReference type="NCBI Taxonomy" id="68197"/>
    <lineage>
        <taxon>Bacteria</taxon>
        <taxon>Bacillati</taxon>
        <taxon>Actinomycetota</taxon>
        <taxon>Actinomycetes</taxon>
        <taxon>Kitasatosporales</taxon>
        <taxon>Streptomycetaceae</taxon>
        <taxon>Streptomyces</taxon>
    </lineage>
</organism>
<feature type="compositionally biased region" description="Pro residues" evidence="1">
    <location>
        <begin position="65"/>
        <end position="86"/>
    </location>
</feature>
<proteinExistence type="predicted"/>
<feature type="region of interest" description="Disordered" evidence="1">
    <location>
        <begin position="51"/>
        <end position="101"/>
    </location>
</feature>
<feature type="region of interest" description="Disordered" evidence="1">
    <location>
        <begin position="114"/>
        <end position="172"/>
    </location>
</feature>
<evidence type="ECO:0000313" key="3">
    <source>
        <dbReference type="Proteomes" id="UP001596156"/>
    </source>
</evidence>
<reference evidence="3" key="1">
    <citation type="journal article" date="2019" name="Int. J. Syst. Evol. Microbiol.">
        <title>The Global Catalogue of Microorganisms (GCM) 10K type strain sequencing project: providing services to taxonomists for standard genome sequencing and annotation.</title>
        <authorList>
            <consortium name="The Broad Institute Genomics Platform"/>
            <consortium name="The Broad Institute Genome Sequencing Center for Infectious Disease"/>
            <person name="Wu L."/>
            <person name="Ma J."/>
        </authorList>
    </citation>
    <scope>NUCLEOTIDE SEQUENCE [LARGE SCALE GENOMIC DNA]</scope>
    <source>
        <strain evidence="3">CCM 8479</strain>
    </source>
</reference>
<feature type="compositionally biased region" description="Low complexity" evidence="1">
    <location>
        <begin position="51"/>
        <end position="64"/>
    </location>
</feature>
<dbReference type="Proteomes" id="UP001596156">
    <property type="component" value="Unassembled WGS sequence"/>
</dbReference>
<name>A0ABW0D3W1_STRFI</name>
<keyword evidence="3" id="KW-1185">Reference proteome</keyword>
<dbReference type="EMBL" id="JBHSKL010000009">
    <property type="protein sequence ID" value="MFC5224497.1"/>
    <property type="molecule type" value="Genomic_DNA"/>
</dbReference>
<gene>
    <name evidence="2" type="ORF">ACFPN6_07775</name>
</gene>
<protein>
    <submittedName>
        <fullName evidence="2">Uncharacterized protein</fullName>
    </submittedName>
</protein>
<evidence type="ECO:0000313" key="2">
    <source>
        <dbReference type="EMBL" id="MFC5224497.1"/>
    </source>
</evidence>
<sequence>MTADRTGPAARLPLRAGAAVAALAAVLLALAPGSTDGARPPVLSASAPALAAPEAPGPRATAVPAPAPALPAPALPTPAPPAPALPAPAFHPADTGPYTDDAYVGTGTLLVRPQRDAGERTVPAGPLLFTPAHTPRVPPRPARPAPVSGHAPAGTAHVPSDLGRAPPVSSST</sequence>
<evidence type="ECO:0000256" key="1">
    <source>
        <dbReference type="SAM" id="MobiDB-lite"/>
    </source>
</evidence>
<comment type="caution">
    <text evidence="2">The sequence shown here is derived from an EMBL/GenBank/DDBJ whole genome shotgun (WGS) entry which is preliminary data.</text>
</comment>